<evidence type="ECO:0000256" key="4">
    <source>
        <dbReference type="ARBA" id="ARBA00022771"/>
    </source>
</evidence>
<dbReference type="SUPFAM" id="SSF57850">
    <property type="entry name" value="RING/U-box"/>
    <property type="match status" value="1"/>
</dbReference>
<dbReference type="GO" id="GO:0016020">
    <property type="term" value="C:membrane"/>
    <property type="evidence" value="ECO:0007669"/>
    <property type="project" value="UniProtKB-SubCell"/>
</dbReference>
<dbReference type="AlphaFoldDB" id="A0A914MWM4"/>
<dbReference type="PANTHER" id="PTHR45931">
    <property type="entry name" value="SI:CH211-59O9.10"/>
    <property type="match status" value="1"/>
</dbReference>
<keyword evidence="3" id="KW-0479">Metal-binding</keyword>
<feature type="domain" description="RING-type" evidence="11">
    <location>
        <begin position="252"/>
        <end position="294"/>
    </location>
</feature>
<evidence type="ECO:0000256" key="7">
    <source>
        <dbReference type="ARBA" id="ARBA00023136"/>
    </source>
</evidence>
<evidence type="ECO:0000256" key="3">
    <source>
        <dbReference type="ARBA" id="ARBA00022723"/>
    </source>
</evidence>
<accession>A0A914MWM4</accession>
<feature type="region of interest" description="Disordered" evidence="9">
    <location>
        <begin position="502"/>
        <end position="593"/>
    </location>
</feature>
<feature type="compositionally biased region" description="Polar residues" evidence="9">
    <location>
        <begin position="537"/>
        <end position="560"/>
    </location>
</feature>
<evidence type="ECO:0000256" key="1">
    <source>
        <dbReference type="ARBA" id="ARBA00004370"/>
    </source>
</evidence>
<organism evidence="12 13">
    <name type="scientific">Meloidogyne incognita</name>
    <name type="common">Southern root-knot nematode worm</name>
    <name type="synonym">Oxyuris incognita</name>
    <dbReference type="NCBI Taxonomy" id="6306"/>
    <lineage>
        <taxon>Eukaryota</taxon>
        <taxon>Metazoa</taxon>
        <taxon>Ecdysozoa</taxon>
        <taxon>Nematoda</taxon>
        <taxon>Chromadorea</taxon>
        <taxon>Rhabditida</taxon>
        <taxon>Tylenchina</taxon>
        <taxon>Tylenchomorpha</taxon>
        <taxon>Tylenchoidea</taxon>
        <taxon>Meloidogynidae</taxon>
        <taxon>Meloidogyninae</taxon>
        <taxon>Meloidogyne</taxon>
        <taxon>Meloidogyne incognita group</taxon>
    </lineage>
</organism>
<feature type="transmembrane region" description="Helical" evidence="10">
    <location>
        <begin position="195"/>
        <end position="219"/>
    </location>
</feature>
<dbReference type="Proteomes" id="UP000887563">
    <property type="component" value="Unplaced"/>
</dbReference>
<dbReference type="GO" id="GO:0006511">
    <property type="term" value="P:ubiquitin-dependent protein catabolic process"/>
    <property type="evidence" value="ECO:0007669"/>
    <property type="project" value="TreeGrafter"/>
</dbReference>
<dbReference type="GO" id="GO:0005634">
    <property type="term" value="C:nucleus"/>
    <property type="evidence" value="ECO:0007669"/>
    <property type="project" value="TreeGrafter"/>
</dbReference>
<feature type="compositionally biased region" description="Basic and acidic residues" evidence="9">
    <location>
        <begin position="579"/>
        <end position="593"/>
    </location>
</feature>
<dbReference type="PROSITE" id="PS50089">
    <property type="entry name" value="ZF_RING_2"/>
    <property type="match status" value="1"/>
</dbReference>
<evidence type="ECO:0000256" key="8">
    <source>
        <dbReference type="PROSITE-ProRule" id="PRU00175"/>
    </source>
</evidence>
<evidence type="ECO:0000313" key="12">
    <source>
        <dbReference type="Proteomes" id="UP000887563"/>
    </source>
</evidence>
<dbReference type="InterPro" id="IPR001841">
    <property type="entry name" value="Znf_RING"/>
</dbReference>
<evidence type="ECO:0000256" key="6">
    <source>
        <dbReference type="ARBA" id="ARBA00022989"/>
    </source>
</evidence>
<name>A0A914MWM4_MELIC</name>
<feature type="compositionally biased region" description="Basic and acidic residues" evidence="9">
    <location>
        <begin position="518"/>
        <end position="533"/>
    </location>
</feature>
<dbReference type="FunFam" id="3.30.40.10:FF:000429">
    <property type="entry name" value="E3 ubiquitin-protein ligase RNF13"/>
    <property type="match status" value="1"/>
</dbReference>
<evidence type="ECO:0000256" key="5">
    <source>
        <dbReference type="ARBA" id="ARBA00022833"/>
    </source>
</evidence>
<dbReference type="GO" id="GO:0008270">
    <property type="term" value="F:zinc ion binding"/>
    <property type="evidence" value="ECO:0007669"/>
    <property type="project" value="UniProtKB-KW"/>
</dbReference>
<dbReference type="Gene3D" id="3.50.30.30">
    <property type="match status" value="1"/>
</dbReference>
<dbReference type="PANTHER" id="PTHR45931:SF20">
    <property type="entry name" value="RING-TYPE E3 UBIQUITIN TRANSFERASE"/>
    <property type="match status" value="1"/>
</dbReference>
<feature type="region of interest" description="Disordered" evidence="9">
    <location>
        <begin position="298"/>
        <end position="343"/>
    </location>
</feature>
<keyword evidence="4 8" id="KW-0863">Zinc-finger</keyword>
<proteinExistence type="predicted"/>
<evidence type="ECO:0000256" key="10">
    <source>
        <dbReference type="SAM" id="Phobius"/>
    </source>
</evidence>
<evidence type="ECO:0000259" key="11">
    <source>
        <dbReference type="PROSITE" id="PS50089"/>
    </source>
</evidence>
<dbReference type="InterPro" id="IPR051834">
    <property type="entry name" value="RING_finger_E3_ligase"/>
</dbReference>
<evidence type="ECO:0000256" key="9">
    <source>
        <dbReference type="SAM" id="MobiDB-lite"/>
    </source>
</evidence>
<dbReference type="SMART" id="SM00184">
    <property type="entry name" value="RING"/>
    <property type="match status" value="1"/>
</dbReference>
<keyword evidence="5" id="KW-0862">Zinc</keyword>
<evidence type="ECO:0000313" key="13">
    <source>
        <dbReference type="WBParaSite" id="Minc3s02598g30824"/>
    </source>
</evidence>
<reference evidence="13" key="1">
    <citation type="submission" date="2022-11" db="UniProtKB">
        <authorList>
            <consortium name="WormBaseParasite"/>
        </authorList>
    </citation>
    <scope>IDENTIFICATION</scope>
</reference>
<dbReference type="InterPro" id="IPR013083">
    <property type="entry name" value="Znf_RING/FYVE/PHD"/>
</dbReference>
<keyword evidence="12" id="KW-1185">Reference proteome</keyword>
<dbReference type="Pfam" id="PF02225">
    <property type="entry name" value="PA"/>
    <property type="match status" value="1"/>
</dbReference>
<dbReference type="WBParaSite" id="Minc3s02598g30824">
    <property type="protein sequence ID" value="Minc3s02598g30824"/>
    <property type="gene ID" value="Minc3s02598g30824"/>
</dbReference>
<keyword evidence="6 10" id="KW-1133">Transmembrane helix</keyword>
<comment type="subcellular location">
    <subcellularLocation>
        <location evidence="1">Membrane</location>
    </subcellularLocation>
</comment>
<sequence>MLISFPTILHQNLLASFYLMLILHDSRMCVFGQYLVEILEHTVLGGHRAVVRCDATGANFGSDIATFSFGMNSVGCALPTEPPLACSDVEKPRLNSTSQCVVDFAVVSRGNCSFSEKAYYVQQAKPVGYQALIVYNFKGKSPNPMSGSKFAELIQIPVVMVKYECMQSLLGHYSAEHGYTVTIKASPGYYDLIKYLFPFVIIVGICFIVLLISLLIRLCRERRRLARKRLPRSQLRKIPTRKYRKGDPEETCAICLEDFKEPDKLRILPCKHAYHCKCIDPWLTKNRRVCPVCKRRVGPRNVDSSDSDTDSERITRTVSSSVAEGAAGSSSSSTLVTTSRDNRPLLQHAQPIATITSSSNRRPIAEQIVVASLFQQQRQPQQQAPQSTSAFSRASNLLHLSSIFHPSRCEAVGAQISSPSTTETAKNLIITDMSRPVDSSSTVIAESVPSQTTTLSLDNQQQQPITTPITTHFGDRLRRGIAGIGSSIVDLVHRRPTSILSESNTQLIPENEDEEDSLNVRRESDTLSRHTLETLDESNSNTSPDGHSMTTIHSNRNLVSVTVELPAPPPAGYSSVEISEEKADESKQRFNEQ</sequence>
<evidence type="ECO:0000256" key="2">
    <source>
        <dbReference type="ARBA" id="ARBA00022692"/>
    </source>
</evidence>
<keyword evidence="7 10" id="KW-0472">Membrane</keyword>
<dbReference type="InterPro" id="IPR003137">
    <property type="entry name" value="PA_domain"/>
</dbReference>
<keyword evidence="2 10" id="KW-0812">Transmembrane</keyword>
<dbReference type="Gene3D" id="3.30.40.10">
    <property type="entry name" value="Zinc/RING finger domain, C3HC4 (zinc finger)"/>
    <property type="match status" value="1"/>
</dbReference>
<feature type="compositionally biased region" description="Low complexity" evidence="9">
    <location>
        <begin position="317"/>
        <end position="339"/>
    </location>
</feature>
<dbReference type="Pfam" id="PF13639">
    <property type="entry name" value="zf-RING_2"/>
    <property type="match status" value="1"/>
</dbReference>
<dbReference type="GO" id="GO:0061630">
    <property type="term" value="F:ubiquitin protein ligase activity"/>
    <property type="evidence" value="ECO:0007669"/>
    <property type="project" value="TreeGrafter"/>
</dbReference>
<protein>
    <submittedName>
        <fullName evidence="13">RING-type domain-containing protein</fullName>
    </submittedName>
</protein>